<comment type="pathway">
    <text evidence="1 3 4">Cell wall biogenesis; peptidoglycan biosynthesis.</text>
</comment>
<keyword evidence="3 4" id="KW-0131">Cell cycle</keyword>
<keyword evidence="3 4" id="KW-0132">Cell division</keyword>
<dbReference type="PANTHER" id="PTHR23135:SF4">
    <property type="entry name" value="UDP-N-ACETYLMURAMOYL-L-ALANYL-D-GLUTAMATE--2,6-DIAMINOPIMELATE LIGASE MURE HOMOLOG, CHLOROPLASTIC"/>
    <property type="match status" value="1"/>
</dbReference>
<feature type="binding site" evidence="3">
    <location>
        <begin position="190"/>
        <end position="191"/>
    </location>
    <ligand>
        <name>UDP-N-acetyl-alpha-D-muramoyl-L-alanyl-D-glutamate</name>
        <dbReference type="ChEBI" id="CHEBI:83900"/>
    </ligand>
</feature>
<dbReference type="InterPro" id="IPR013221">
    <property type="entry name" value="Mur_ligase_cen"/>
</dbReference>
<dbReference type="Gene3D" id="3.40.1190.10">
    <property type="entry name" value="Mur-like, catalytic domain"/>
    <property type="match status" value="1"/>
</dbReference>
<comment type="function">
    <text evidence="3">Catalyzes the addition of an amino acid to the nucleotide precursor UDP-N-acetylmuramoyl-L-alanyl-D-glutamate (UMAG) in the biosynthesis of bacterial cell-wall peptidoglycan.</text>
</comment>
<dbReference type="Gene3D" id="3.90.190.20">
    <property type="entry name" value="Mur ligase, C-terminal domain"/>
    <property type="match status" value="1"/>
</dbReference>
<comment type="cofactor">
    <cofactor evidence="3">
        <name>Mg(2+)</name>
        <dbReference type="ChEBI" id="CHEBI:18420"/>
    </cofactor>
</comment>
<keyword evidence="3 4" id="KW-0573">Peptidoglycan synthesis</keyword>
<dbReference type="GO" id="GO:0005737">
    <property type="term" value="C:cytoplasm"/>
    <property type="evidence" value="ECO:0007669"/>
    <property type="project" value="UniProtKB-SubCell"/>
</dbReference>
<feature type="binding site" evidence="3">
    <location>
        <position position="66"/>
    </location>
    <ligand>
        <name>UDP-N-acetyl-alpha-D-muramoyl-L-alanyl-D-glutamate</name>
        <dbReference type="ChEBI" id="CHEBI:83900"/>
    </ligand>
</feature>
<dbReference type="HAMAP" id="MF_00208">
    <property type="entry name" value="MurE"/>
    <property type="match status" value="1"/>
</dbReference>
<dbReference type="SUPFAM" id="SSF53623">
    <property type="entry name" value="MurD-like peptide ligases, catalytic domain"/>
    <property type="match status" value="1"/>
</dbReference>
<feature type="domain" description="Mur ligase central" evidence="6">
    <location>
        <begin position="143"/>
        <end position="363"/>
    </location>
</feature>
<dbReference type="InterPro" id="IPR036565">
    <property type="entry name" value="Mur-like_cat_sf"/>
</dbReference>
<dbReference type="GO" id="GO:0005524">
    <property type="term" value="F:ATP binding"/>
    <property type="evidence" value="ECO:0007669"/>
    <property type="project" value="UniProtKB-UniRule"/>
</dbReference>
<feature type="modified residue" description="N6-carboxylysine" evidence="3">
    <location>
        <position position="259"/>
    </location>
</feature>
<dbReference type="STRING" id="83683.B1745_06540"/>
<feature type="binding site" evidence="3">
    <location>
        <position position="225"/>
    </location>
    <ligand>
        <name>UDP-N-acetyl-alpha-D-muramoyl-L-alanyl-D-glutamate</name>
        <dbReference type="ChEBI" id="CHEBI:83900"/>
    </ligand>
</feature>
<evidence type="ECO:0000256" key="4">
    <source>
        <dbReference type="RuleBase" id="RU004135"/>
    </source>
</evidence>
<dbReference type="SUPFAM" id="SSF63418">
    <property type="entry name" value="MurE/MurF N-terminal domain"/>
    <property type="match status" value="1"/>
</dbReference>
<dbReference type="SUPFAM" id="SSF53244">
    <property type="entry name" value="MurD-like peptide ligases, peptide-binding domain"/>
    <property type="match status" value="1"/>
</dbReference>
<dbReference type="InterPro" id="IPR036615">
    <property type="entry name" value="Mur_ligase_C_dom_sf"/>
</dbReference>
<feature type="binding site" evidence="3">
    <location>
        <begin position="144"/>
        <end position="150"/>
    </location>
    <ligand>
        <name>ATP</name>
        <dbReference type="ChEBI" id="CHEBI:30616"/>
    </ligand>
</feature>
<dbReference type="InterPro" id="IPR005761">
    <property type="entry name" value="UDP-N-AcMur-Glu-dNH2Pim_ligase"/>
</dbReference>
<comment type="PTM">
    <text evidence="3">Carboxylation is probably crucial for Mg(2+) binding and, consequently, for the gamma-phosphate positioning of ATP.</text>
</comment>
<keyword evidence="3 4" id="KW-0133">Cell shape</keyword>
<dbReference type="NCBIfam" id="NF001127">
    <property type="entry name" value="PRK00139.2-1"/>
    <property type="match status" value="1"/>
</dbReference>
<dbReference type="NCBIfam" id="TIGR01085">
    <property type="entry name" value="murE"/>
    <property type="match status" value="1"/>
</dbReference>
<name>D4YUM4_9LACO</name>
<dbReference type="NCBIfam" id="NF001130">
    <property type="entry name" value="PRK00139.2-4"/>
    <property type="match status" value="1"/>
</dbReference>
<proteinExistence type="inferred from homology"/>
<gene>
    <name evidence="3 7" type="primary">murE</name>
    <name evidence="7" type="ORF">HMPREF0493_1235</name>
</gene>
<dbReference type="AlphaFoldDB" id="D4YUM4"/>
<evidence type="ECO:0000256" key="2">
    <source>
        <dbReference type="ARBA" id="ARBA00005898"/>
    </source>
</evidence>
<organism evidence="7 8">
    <name type="scientific">Lactobacillus amylolyticus DSM 11664</name>
    <dbReference type="NCBI Taxonomy" id="585524"/>
    <lineage>
        <taxon>Bacteria</taxon>
        <taxon>Bacillati</taxon>
        <taxon>Bacillota</taxon>
        <taxon>Bacilli</taxon>
        <taxon>Lactobacillales</taxon>
        <taxon>Lactobacillaceae</taxon>
        <taxon>Lactobacillus</taxon>
    </lineage>
</organism>
<feature type="binding site" evidence="3">
    <location>
        <position position="217"/>
    </location>
    <ligand>
        <name>UDP-N-acetyl-alpha-D-muramoyl-L-alanyl-D-glutamate</name>
        <dbReference type="ChEBI" id="CHEBI:83900"/>
    </ligand>
</feature>
<sequence length="551" mass="61118">MIQRKQKVNTSCVIILTETIRSIRGDKEMSISLNTCILILKEHHLLKSSAVQDAVVTKIEYVSYDSRDIQTNTLFFCKGAGFRPTYLSMAKDNGAICYVAEQPYPEGKGMHALIVRDVSKAMALLSAAFFRFPQDDLYVVAFTGTKGKTTSAYFLKGMLDQMNGGRTALISSVNDIVGRRPEDSFKSSLTTPESLDLFRDMRRAVDNGMTHLVMEVSSQAYKKNRVFGLTYDLGFFLNITPDHIGPNEHPNFADYLHCKLQLMVNSRKCIINAESDHFDEIYAAATTTTNPDSIYLFASENFENPKLNVPIDFRYASQETDMRETRFKLFCVSDKAKQLPINGEYTLQMIGDFNESNATAAIIGAGLAGMSHDACAKGIRHVTIPGRMQTEMTKDHGMVIVDYAHNKASMMALMSFVKREFNNPKIIVVVGAPGDKGVSRRPGFSESLTAYADKAFLTTDDPGFEDPKSIAEEIDSGIDHSKCDVTIELDRKKAIHDAIAMAGKDDVVLICGKGADAFQKIRGVDTPYPSDIVVAQNVINELEGDKEHFRA</sequence>
<evidence type="ECO:0000259" key="6">
    <source>
        <dbReference type="Pfam" id="PF08245"/>
    </source>
</evidence>
<evidence type="ECO:0000259" key="5">
    <source>
        <dbReference type="Pfam" id="PF02875"/>
    </source>
</evidence>
<evidence type="ECO:0000256" key="1">
    <source>
        <dbReference type="ARBA" id="ARBA00004752"/>
    </source>
</evidence>
<dbReference type="GO" id="GO:0016881">
    <property type="term" value="F:acid-amino acid ligase activity"/>
    <property type="evidence" value="ECO:0007669"/>
    <property type="project" value="UniProtKB-UniRule"/>
</dbReference>
<reference evidence="7 8" key="1">
    <citation type="submission" date="2010-04" db="EMBL/GenBank/DDBJ databases">
        <authorList>
            <person name="Muzny D."/>
            <person name="Qin X."/>
            <person name="Deng J."/>
            <person name="Jiang H."/>
            <person name="Liu Y."/>
            <person name="Qu J."/>
            <person name="Song X.-Z."/>
            <person name="Zhang L."/>
            <person name="Thornton R."/>
            <person name="Coyle M."/>
            <person name="Francisco L."/>
            <person name="Jackson L."/>
            <person name="Javaid M."/>
            <person name="Korchina V."/>
            <person name="Kovar C."/>
            <person name="Mata R."/>
            <person name="Mathew T."/>
            <person name="Ngo R."/>
            <person name="Nguyen L."/>
            <person name="Nguyen N."/>
            <person name="Okwuonu G."/>
            <person name="Ongeri F."/>
            <person name="Pham C."/>
            <person name="Simmons D."/>
            <person name="Wilczek-Boney K."/>
            <person name="Hale W."/>
            <person name="Jakkamsetti A."/>
            <person name="Pham P."/>
            <person name="Ruth R."/>
            <person name="San Lucas F."/>
            <person name="Warren J."/>
            <person name="Zhang J."/>
            <person name="Zhao Z."/>
            <person name="Zhou C."/>
            <person name="Zhu D."/>
            <person name="Lee S."/>
            <person name="Bess C."/>
            <person name="Blankenburg K."/>
            <person name="Forbes L."/>
            <person name="Fu Q."/>
            <person name="Gubbala S."/>
            <person name="Hirani K."/>
            <person name="Jayaseelan J.C."/>
            <person name="Lara F."/>
            <person name="Munidasa M."/>
            <person name="Palculict T."/>
            <person name="Patil S."/>
            <person name="Pu L.-L."/>
            <person name="Saada N."/>
            <person name="Tang L."/>
            <person name="Weissenberger G."/>
            <person name="Zhu Y."/>
            <person name="Hemphill L."/>
            <person name="Shang Y."/>
            <person name="Youmans B."/>
            <person name="Ayvaz T."/>
            <person name="Ross M."/>
            <person name="Santibanez J."/>
            <person name="Aqrawi P."/>
            <person name="Gross S."/>
            <person name="Joshi V."/>
            <person name="Fowler G."/>
            <person name="Nazareth L."/>
            <person name="Reid J."/>
            <person name="Worley K."/>
            <person name="Petrosino J."/>
            <person name="Highlander S."/>
            <person name="Gibbs R."/>
        </authorList>
    </citation>
    <scope>NUCLEOTIDE SEQUENCE [LARGE SCALE GENOMIC DNA]</scope>
    <source>
        <strain evidence="7 8">DSM 11664</strain>
    </source>
</reference>
<dbReference type="EMBL" id="ADNY01000049">
    <property type="protein sequence ID" value="EFG55104.1"/>
    <property type="molecule type" value="Genomic_DNA"/>
</dbReference>
<keyword evidence="3 4" id="KW-0961">Cell wall biogenesis/degradation</keyword>
<dbReference type="GO" id="GO:0051301">
    <property type="term" value="P:cell division"/>
    <property type="evidence" value="ECO:0007669"/>
    <property type="project" value="UniProtKB-KW"/>
</dbReference>
<comment type="caution">
    <text evidence="3">Lacks conserved residue(s) required for the propagation of feature annotation.</text>
</comment>
<evidence type="ECO:0000256" key="3">
    <source>
        <dbReference type="HAMAP-Rule" id="MF_00208"/>
    </source>
</evidence>
<protein>
    <recommendedName>
        <fullName evidence="3">UDP-N-acetylmuramyl-tripeptide synthetase</fullName>
        <ecNumber evidence="3">6.3.2.-</ecNumber>
    </recommendedName>
    <alternativeName>
        <fullName evidence="3">UDP-MurNAc-tripeptide synthetase</fullName>
    </alternativeName>
</protein>
<evidence type="ECO:0000313" key="7">
    <source>
        <dbReference type="EMBL" id="EFG55104.1"/>
    </source>
</evidence>
<dbReference type="Gene3D" id="3.40.1390.10">
    <property type="entry name" value="MurE/MurF, N-terminal domain"/>
    <property type="match status" value="1"/>
</dbReference>
<keyword evidence="3" id="KW-0547">Nucleotide-binding</keyword>
<dbReference type="GO" id="GO:0008360">
    <property type="term" value="P:regulation of cell shape"/>
    <property type="evidence" value="ECO:0007669"/>
    <property type="project" value="UniProtKB-KW"/>
</dbReference>
<accession>D4YUM4</accession>
<dbReference type="Proteomes" id="UP000004069">
    <property type="component" value="Unassembled WGS sequence"/>
</dbReference>
<dbReference type="GO" id="GO:0071555">
    <property type="term" value="P:cell wall organization"/>
    <property type="evidence" value="ECO:0007669"/>
    <property type="project" value="UniProtKB-KW"/>
</dbReference>
<dbReference type="EC" id="6.3.2.-" evidence="3"/>
<evidence type="ECO:0000313" key="8">
    <source>
        <dbReference type="Proteomes" id="UP000004069"/>
    </source>
</evidence>
<keyword evidence="8" id="KW-1185">Reference proteome</keyword>
<dbReference type="Pfam" id="PF08245">
    <property type="entry name" value="Mur_ligase_M"/>
    <property type="match status" value="1"/>
</dbReference>
<comment type="similarity">
    <text evidence="2 3">Belongs to the MurCDEF family. MurE subfamily.</text>
</comment>
<keyword evidence="3" id="KW-0067">ATP-binding</keyword>
<keyword evidence="3" id="KW-0963">Cytoplasm</keyword>
<comment type="caution">
    <text evidence="7">The sequence shown here is derived from an EMBL/GenBank/DDBJ whole genome shotgun (WGS) entry which is preliminary data.</text>
</comment>
<dbReference type="Pfam" id="PF02875">
    <property type="entry name" value="Mur_ligase_C"/>
    <property type="match status" value="1"/>
</dbReference>
<dbReference type="InterPro" id="IPR004101">
    <property type="entry name" value="Mur_ligase_C"/>
</dbReference>
<dbReference type="InterPro" id="IPR035911">
    <property type="entry name" value="MurE/MurF_N"/>
</dbReference>
<dbReference type="eggNOG" id="COG0769">
    <property type="taxonomic scope" value="Bacteria"/>
</dbReference>
<comment type="subcellular location">
    <subcellularLocation>
        <location evidence="3 4">Cytoplasm</location>
    </subcellularLocation>
</comment>
<dbReference type="PANTHER" id="PTHR23135">
    <property type="entry name" value="MUR LIGASE FAMILY MEMBER"/>
    <property type="match status" value="1"/>
</dbReference>
<keyword evidence="3" id="KW-0460">Magnesium</keyword>
<dbReference type="GO" id="GO:0000287">
    <property type="term" value="F:magnesium ion binding"/>
    <property type="evidence" value="ECO:0007669"/>
    <property type="project" value="UniProtKB-UniRule"/>
</dbReference>
<dbReference type="UniPathway" id="UPA00219"/>
<dbReference type="GO" id="GO:0009252">
    <property type="term" value="P:peptidoglycan biosynthetic process"/>
    <property type="evidence" value="ECO:0007669"/>
    <property type="project" value="UniProtKB-UniRule"/>
</dbReference>
<feature type="domain" description="Mur ligase C-terminal" evidence="5">
    <location>
        <begin position="386"/>
        <end position="514"/>
    </location>
</feature>
<keyword evidence="3 7" id="KW-0436">Ligase</keyword>